<dbReference type="InterPro" id="IPR050975">
    <property type="entry name" value="Sleep_regulator"/>
</dbReference>
<evidence type="ECO:0000313" key="5">
    <source>
        <dbReference type="EMBL" id="CAL5141078.1"/>
    </source>
</evidence>
<evidence type="ECO:0000256" key="2">
    <source>
        <dbReference type="SAM" id="Phobius"/>
    </source>
</evidence>
<proteinExistence type="predicted"/>
<feature type="chain" id="PRO_5043920851" description="Snake toxin/toxin-like domain-containing protein" evidence="3">
    <location>
        <begin position="22"/>
        <end position="121"/>
    </location>
</feature>
<dbReference type="EMBL" id="CAXLJL010000822">
    <property type="protein sequence ID" value="CAL5141078.1"/>
    <property type="molecule type" value="Genomic_DNA"/>
</dbReference>
<accession>A0AAV2TWK9</accession>
<keyword evidence="2" id="KW-1133">Transmembrane helix</keyword>
<dbReference type="AlphaFoldDB" id="A0AAV2TWK9"/>
<dbReference type="PANTHER" id="PTHR33562">
    <property type="entry name" value="ATILLA, ISOFORM B-RELATED-RELATED"/>
    <property type="match status" value="1"/>
</dbReference>
<feature type="signal peptide" evidence="3">
    <location>
        <begin position="1"/>
        <end position="21"/>
    </location>
</feature>
<keyword evidence="2" id="KW-0812">Transmembrane</keyword>
<dbReference type="InterPro" id="IPR035076">
    <property type="entry name" value="Toxin/TOLIP"/>
</dbReference>
<evidence type="ECO:0000256" key="1">
    <source>
        <dbReference type="ARBA" id="ARBA00022729"/>
    </source>
</evidence>
<comment type="caution">
    <text evidence="5">The sequence shown here is derived from an EMBL/GenBank/DDBJ whole genome shotgun (WGS) entry which is preliminary data.</text>
</comment>
<dbReference type="SUPFAM" id="SSF57302">
    <property type="entry name" value="Snake toxin-like"/>
    <property type="match status" value="1"/>
</dbReference>
<protein>
    <recommendedName>
        <fullName evidence="4">Snake toxin/toxin-like domain-containing protein</fullName>
    </recommendedName>
</protein>
<keyword evidence="1 3" id="KW-0732">Signal</keyword>
<dbReference type="Gene3D" id="2.10.60.10">
    <property type="entry name" value="CD59"/>
    <property type="match status" value="1"/>
</dbReference>
<organism evidence="5 6">
    <name type="scientific">Calicophoron daubneyi</name>
    <name type="common">Rumen fluke</name>
    <name type="synonym">Paramphistomum daubneyi</name>
    <dbReference type="NCBI Taxonomy" id="300641"/>
    <lineage>
        <taxon>Eukaryota</taxon>
        <taxon>Metazoa</taxon>
        <taxon>Spiralia</taxon>
        <taxon>Lophotrochozoa</taxon>
        <taxon>Platyhelminthes</taxon>
        <taxon>Trematoda</taxon>
        <taxon>Digenea</taxon>
        <taxon>Plagiorchiida</taxon>
        <taxon>Pronocephalata</taxon>
        <taxon>Paramphistomoidea</taxon>
        <taxon>Paramphistomidae</taxon>
        <taxon>Calicophoron</taxon>
    </lineage>
</organism>
<sequence length="121" mass="13337">MDSKYLIILSILFITLTSASAKKYKCYKCDPCPEPFKKTDVKIKEECDYCGKTTNYVGKAVVTKRSCRDSCTPSVTDVMGTRIRVDCCTGNLCNSGRGTHYSFVLLAATGLFSLVLSVLVH</sequence>
<dbReference type="InterPro" id="IPR045860">
    <property type="entry name" value="Snake_toxin-like_sf"/>
</dbReference>
<feature type="domain" description="Snake toxin/toxin-like" evidence="4">
    <location>
        <begin position="25"/>
        <end position="94"/>
    </location>
</feature>
<keyword evidence="2" id="KW-0472">Membrane</keyword>
<dbReference type="Proteomes" id="UP001497525">
    <property type="component" value="Unassembled WGS sequence"/>
</dbReference>
<gene>
    <name evidence="5" type="ORF">CDAUBV1_LOCUS16356</name>
</gene>
<dbReference type="Pfam" id="PF00087">
    <property type="entry name" value="Toxin_TOLIP"/>
    <property type="match status" value="1"/>
</dbReference>
<evidence type="ECO:0000313" key="6">
    <source>
        <dbReference type="Proteomes" id="UP001497525"/>
    </source>
</evidence>
<feature type="transmembrane region" description="Helical" evidence="2">
    <location>
        <begin position="101"/>
        <end position="120"/>
    </location>
</feature>
<reference evidence="5" key="1">
    <citation type="submission" date="2024-06" db="EMBL/GenBank/DDBJ databases">
        <authorList>
            <person name="Liu X."/>
            <person name="Lenzi L."/>
            <person name="Haldenby T S."/>
            <person name="Uol C."/>
        </authorList>
    </citation>
    <scope>NUCLEOTIDE SEQUENCE</scope>
</reference>
<evidence type="ECO:0000256" key="3">
    <source>
        <dbReference type="SAM" id="SignalP"/>
    </source>
</evidence>
<name>A0AAV2TWK9_CALDB</name>
<evidence type="ECO:0000259" key="4">
    <source>
        <dbReference type="Pfam" id="PF00087"/>
    </source>
</evidence>